<keyword evidence="8" id="KW-1185">Reference proteome</keyword>
<dbReference type="PROSITE" id="PS01039">
    <property type="entry name" value="SBP_BACTERIAL_3"/>
    <property type="match status" value="1"/>
</dbReference>
<dbReference type="SMART" id="SM00062">
    <property type="entry name" value="PBPb"/>
    <property type="match status" value="1"/>
</dbReference>
<evidence type="ECO:0000256" key="5">
    <source>
        <dbReference type="SAM" id="MobiDB-lite"/>
    </source>
</evidence>
<dbReference type="Proteomes" id="UP001551482">
    <property type="component" value="Unassembled WGS sequence"/>
</dbReference>
<evidence type="ECO:0000256" key="2">
    <source>
        <dbReference type="ARBA" id="ARBA00022448"/>
    </source>
</evidence>
<name>A0ABV3DNT7_9ACTN</name>
<keyword evidence="3" id="KW-0732">Signal</keyword>
<dbReference type="InterPro" id="IPR001638">
    <property type="entry name" value="Solute-binding_3/MltF_N"/>
</dbReference>
<dbReference type="PANTHER" id="PTHR30085:SF6">
    <property type="entry name" value="ABC TRANSPORTER GLUTAMINE-BINDING PROTEIN GLNH"/>
    <property type="match status" value="1"/>
</dbReference>
<proteinExistence type="inferred from homology"/>
<dbReference type="EMBL" id="JBEZFP010000088">
    <property type="protein sequence ID" value="MEU8137411.1"/>
    <property type="molecule type" value="Genomic_DNA"/>
</dbReference>
<evidence type="ECO:0000259" key="6">
    <source>
        <dbReference type="SMART" id="SM00062"/>
    </source>
</evidence>
<dbReference type="Gene3D" id="3.40.190.10">
    <property type="entry name" value="Periplasmic binding protein-like II"/>
    <property type="match status" value="2"/>
</dbReference>
<feature type="compositionally biased region" description="Low complexity" evidence="5">
    <location>
        <begin position="42"/>
        <end position="80"/>
    </location>
</feature>
<sequence>MKHTGPRGRYGRRTRRTAAALATGIALVVASQGGAGADGARRQPQAGPAAQSAPAAPAATDCGDPKLSLRPPASLPAPGSWPQDSKMAEIVRRGYLRAGVDQSTYPFGYLDPVDATLKGFDIDLLREVAKAIFGDAGPNRIQFRVLRNADRVPAVESGQVDIVAMTMTVNCERRERVDFSDVYFTAGQRTLVQKDPGLPARARTEGLAGLAGYRVCAVNGSTSLTRIKEPQYQAIPVEGETWADCLVKLQKGETDAISTDDTILAGLQAQDAKFTEVVGGRISEEPYGMAVNKEDPEFVRFVNAVLADVKRSGRWTDLYKAYIGTSLDETVPRPPAVTTWRTES</sequence>
<keyword evidence="2" id="KW-0813">Transport</keyword>
<protein>
    <submittedName>
        <fullName evidence="7">Glutamate ABC transporter substrate-binding protein</fullName>
    </submittedName>
</protein>
<evidence type="ECO:0000256" key="1">
    <source>
        <dbReference type="ARBA" id="ARBA00010333"/>
    </source>
</evidence>
<evidence type="ECO:0000313" key="8">
    <source>
        <dbReference type="Proteomes" id="UP001551482"/>
    </source>
</evidence>
<dbReference type="CDD" id="cd13690">
    <property type="entry name" value="PBP2_GluB"/>
    <property type="match status" value="1"/>
</dbReference>
<reference evidence="7 8" key="1">
    <citation type="submission" date="2024-06" db="EMBL/GenBank/DDBJ databases">
        <title>The Natural Products Discovery Center: Release of the First 8490 Sequenced Strains for Exploring Actinobacteria Biosynthetic Diversity.</title>
        <authorList>
            <person name="Kalkreuter E."/>
            <person name="Kautsar S.A."/>
            <person name="Yang D."/>
            <person name="Bader C.D."/>
            <person name="Teijaro C.N."/>
            <person name="Fluegel L."/>
            <person name="Davis C.M."/>
            <person name="Simpson J.R."/>
            <person name="Lauterbach L."/>
            <person name="Steele A.D."/>
            <person name="Gui C."/>
            <person name="Meng S."/>
            <person name="Li G."/>
            <person name="Viehrig K."/>
            <person name="Ye F."/>
            <person name="Su P."/>
            <person name="Kiefer A.F."/>
            <person name="Nichols A."/>
            <person name="Cepeda A.J."/>
            <person name="Yan W."/>
            <person name="Fan B."/>
            <person name="Jiang Y."/>
            <person name="Adhikari A."/>
            <person name="Zheng C.-J."/>
            <person name="Schuster L."/>
            <person name="Cowan T.M."/>
            <person name="Smanski M.J."/>
            <person name="Chevrette M.G."/>
            <person name="De Carvalho L.P.S."/>
            <person name="Shen B."/>
        </authorList>
    </citation>
    <scope>NUCLEOTIDE SEQUENCE [LARGE SCALE GENOMIC DNA]</scope>
    <source>
        <strain evidence="7 8">NPDC048946</strain>
    </source>
</reference>
<feature type="region of interest" description="Disordered" evidence="5">
    <location>
        <begin position="35"/>
        <end position="83"/>
    </location>
</feature>
<dbReference type="Pfam" id="PF00497">
    <property type="entry name" value="SBP_bac_3"/>
    <property type="match status" value="1"/>
</dbReference>
<evidence type="ECO:0000256" key="4">
    <source>
        <dbReference type="RuleBase" id="RU003744"/>
    </source>
</evidence>
<comment type="similarity">
    <text evidence="1 4">Belongs to the bacterial solute-binding protein 3 family.</text>
</comment>
<gene>
    <name evidence="7" type="ORF">AB0C36_28350</name>
</gene>
<dbReference type="InterPro" id="IPR051455">
    <property type="entry name" value="Bact_solute-bind_prot3"/>
</dbReference>
<dbReference type="PANTHER" id="PTHR30085">
    <property type="entry name" value="AMINO ACID ABC TRANSPORTER PERMEASE"/>
    <property type="match status" value="1"/>
</dbReference>
<feature type="domain" description="Solute-binding protein family 3/N-terminal" evidence="6">
    <location>
        <begin position="95"/>
        <end position="326"/>
    </location>
</feature>
<accession>A0ABV3DNT7</accession>
<dbReference type="SUPFAM" id="SSF53850">
    <property type="entry name" value="Periplasmic binding protein-like II"/>
    <property type="match status" value="1"/>
</dbReference>
<comment type="caution">
    <text evidence="7">The sequence shown here is derived from an EMBL/GenBank/DDBJ whole genome shotgun (WGS) entry which is preliminary data.</text>
</comment>
<organism evidence="7 8">
    <name type="scientific">Streptodolium elevatio</name>
    <dbReference type="NCBI Taxonomy" id="3157996"/>
    <lineage>
        <taxon>Bacteria</taxon>
        <taxon>Bacillati</taxon>
        <taxon>Actinomycetota</taxon>
        <taxon>Actinomycetes</taxon>
        <taxon>Kitasatosporales</taxon>
        <taxon>Streptomycetaceae</taxon>
        <taxon>Streptodolium</taxon>
    </lineage>
</organism>
<evidence type="ECO:0000256" key="3">
    <source>
        <dbReference type="ARBA" id="ARBA00022729"/>
    </source>
</evidence>
<evidence type="ECO:0000313" key="7">
    <source>
        <dbReference type="EMBL" id="MEU8137411.1"/>
    </source>
</evidence>
<dbReference type="RefSeq" id="WP_358359267.1">
    <property type="nucleotide sequence ID" value="NZ_JBEZFP010000088.1"/>
</dbReference>
<dbReference type="InterPro" id="IPR018313">
    <property type="entry name" value="SBP_3_CS"/>
</dbReference>